<dbReference type="Proteomes" id="UP000308197">
    <property type="component" value="Unassembled WGS sequence"/>
</dbReference>
<dbReference type="InParanoid" id="A0A5C3NMI3"/>
<feature type="compositionally biased region" description="Low complexity" evidence="1">
    <location>
        <begin position="174"/>
        <end position="189"/>
    </location>
</feature>
<dbReference type="AlphaFoldDB" id="A0A5C3NMI3"/>
<name>A0A5C3NMI3_9APHY</name>
<keyword evidence="3" id="KW-1185">Reference proteome</keyword>
<reference evidence="2 3" key="1">
    <citation type="journal article" date="2019" name="Nat. Ecol. Evol.">
        <title>Megaphylogeny resolves global patterns of mushroom evolution.</title>
        <authorList>
            <person name="Varga T."/>
            <person name="Krizsan K."/>
            <person name="Foldi C."/>
            <person name="Dima B."/>
            <person name="Sanchez-Garcia M."/>
            <person name="Sanchez-Ramirez S."/>
            <person name="Szollosi G.J."/>
            <person name="Szarkandi J.G."/>
            <person name="Papp V."/>
            <person name="Albert L."/>
            <person name="Andreopoulos W."/>
            <person name="Angelini C."/>
            <person name="Antonin V."/>
            <person name="Barry K.W."/>
            <person name="Bougher N.L."/>
            <person name="Buchanan P."/>
            <person name="Buyck B."/>
            <person name="Bense V."/>
            <person name="Catcheside P."/>
            <person name="Chovatia M."/>
            <person name="Cooper J."/>
            <person name="Damon W."/>
            <person name="Desjardin D."/>
            <person name="Finy P."/>
            <person name="Geml J."/>
            <person name="Haridas S."/>
            <person name="Hughes K."/>
            <person name="Justo A."/>
            <person name="Karasinski D."/>
            <person name="Kautmanova I."/>
            <person name="Kiss B."/>
            <person name="Kocsube S."/>
            <person name="Kotiranta H."/>
            <person name="LaButti K.M."/>
            <person name="Lechner B.E."/>
            <person name="Liimatainen K."/>
            <person name="Lipzen A."/>
            <person name="Lukacs Z."/>
            <person name="Mihaltcheva S."/>
            <person name="Morgado L.N."/>
            <person name="Niskanen T."/>
            <person name="Noordeloos M.E."/>
            <person name="Ohm R.A."/>
            <person name="Ortiz-Santana B."/>
            <person name="Ovrebo C."/>
            <person name="Racz N."/>
            <person name="Riley R."/>
            <person name="Savchenko A."/>
            <person name="Shiryaev A."/>
            <person name="Soop K."/>
            <person name="Spirin V."/>
            <person name="Szebenyi C."/>
            <person name="Tomsovsky M."/>
            <person name="Tulloss R.E."/>
            <person name="Uehling J."/>
            <person name="Grigoriev I.V."/>
            <person name="Vagvolgyi C."/>
            <person name="Papp T."/>
            <person name="Martin F.M."/>
            <person name="Miettinen O."/>
            <person name="Hibbett D.S."/>
            <person name="Nagy L.G."/>
        </authorList>
    </citation>
    <scope>NUCLEOTIDE SEQUENCE [LARGE SCALE GENOMIC DNA]</scope>
    <source>
        <strain evidence="2 3">HHB13444</strain>
    </source>
</reference>
<evidence type="ECO:0000313" key="3">
    <source>
        <dbReference type="Proteomes" id="UP000308197"/>
    </source>
</evidence>
<dbReference type="EMBL" id="ML213045">
    <property type="protein sequence ID" value="TFK77879.1"/>
    <property type="molecule type" value="Genomic_DNA"/>
</dbReference>
<evidence type="ECO:0000256" key="1">
    <source>
        <dbReference type="SAM" id="MobiDB-lite"/>
    </source>
</evidence>
<protein>
    <submittedName>
        <fullName evidence="2">Uncharacterized protein</fullName>
    </submittedName>
</protein>
<gene>
    <name evidence="2" type="ORF">K466DRAFT_571200</name>
</gene>
<feature type="non-terminal residue" evidence="2">
    <location>
        <position position="1"/>
    </location>
</feature>
<organism evidence="2 3">
    <name type="scientific">Polyporus arcularius HHB13444</name>
    <dbReference type="NCBI Taxonomy" id="1314778"/>
    <lineage>
        <taxon>Eukaryota</taxon>
        <taxon>Fungi</taxon>
        <taxon>Dikarya</taxon>
        <taxon>Basidiomycota</taxon>
        <taxon>Agaricomycotina</taxon>
        <taxon>Agaricomycetes</taxon>
        <taxon>Polyporales</taxon>
        <taxon>Polyporaceae</taxon>
        <taxon>Polyporus</taxon>
    </lineage>
</organism>
<feature type="region of interest" description="Disordered" evidence="1">
    <location>
        <begin position="174"/>
        <end position="195"/>
    </location>
</feature>
<feature type="non-terminal residue" evidence="2">
    <location>
        <position position="428"/>
    </location>
</feature>
<evidence type="ECO:0000313" key="2">
    <source>
        <dbReference type="EMBL" id="TFK77879.1"/>
    </source>
</evidence>
<proteinExistence type="predicted"/>
<sequence length="428" mass="45508">CLHPWFSHLIGGSELQGRPAVSVRGGCAGFNCGGFALPADGASPDWDTVCACGGPLRAHAIITASGPASSTIPNPQLAPVQFATTHPVRASGPARGSTLGAHEAASFAGASPIEAFNGVRHEDHGTVNNRRIASAARACGASPIEAFNGLRQEETGSANTRRIASAARASAAIAADSSNSSRVRTSTSRLPASASASLGRAPALGAASTPLEDPAVQTFTVLLVPYQHPATRPHRGSYPRSEFVWTPEQFDKLVEQALLYKLVLTVALAREGPVWLSLHNQVSVPGYEPSVLPTSPTALPFILLKSANARKVPGAKIHSMFDDLTYTSFTVKNLLASNIIKPPYPRGEPEFASYPLLRLAPRRGDVSANMMLRSELWASDTPGMLDYMRMQARYEPHPCFPARVMCVVDDAIVPRCRVDCPTESEITQ</sequence>
<accession>A0A5C3NMI3</accession>